<evidence type="ECO:0000256" key="1">
    <source>
        <dbReference type="SAM" id="Phobius"/>
    </source>
</evidence>
<feature type="transmembrane region" description="Helical" evidence="1">
    <location>
        <begin position="5"/>
        <end position="22"/>
    </location>
</feature>
<feature type="transmembrane region" description="Helical" evidence="1">
    <location>
        <begin position="86"/>
        <end position="109"/>
    </location>
</feature>
<feature type="transmembrane region" description="Helical" evidence="1">
    <location>
        <begin position="250"/>
        <end position="269"/>
    </location>
</feature>
<name>A0A6I0SF43_BACT4</name>
<feature type="transmembrane region" description="Helical" evidence="1">
    <location>
        <begin position="201"/>
        <end position="217"/>
    </location>
</feature>
<organism evidence="3 5">
    <name type="scientific">Bacteroides thetaiotaomicron</name>
    <dbReference type="NCBI Taxonomy" id="818"/>
    <lineage>
        <taxon>Bacteria</taxon>
        <taxon>Pseudomonadati</taxon>
        <taxon>Bacteroidota</taxon>
        <taxon>Bacteroidia</taxon>
        <taxon>Bacteroidales</taxon>
        <taxon>Bacteroidaceae</taxon>
        <taxon>Bacteroides</taxon>
    </lineage>
</organism>
<evidence type="ECO:0000313" key="4">
    <source>
        <dbReference type="Proteomes" id="UP000460317"/>
    </source>
</evidence>
<feature type="transmembrane region" description="Helical" evidence="1">
    <location>
        <begin position="374"/>
        <end position="402"/>
    </location>
</feature>
<dbReference type="AlphaFoldDB" id="A0A6I0SF43"/>
<comment type="caution">
    <text evidence="3">The sequence shown here is derived from an EMBL/GenBank/DDBJ whole genome shotgun (WGS) entry which is preliminary data.</text>
</comment>
<gene>
    <name evidence="3" type="ORF">GAN59_05820</name>
    <name evidence="2" type="ORF">GAN93_03080</name>
</gene>
<sequence>MMVKLLKVVFTGVVFSCYYFPFEFVFLPGINTKMMLAVIGVALFVQQWLKEDTSRLNRTFLVVSVWAALFSLSSFLSVVFNNTTDYTYVSFIVGLWVWIAGAYSVMFLIRRVHGFVSIQWVFQYMAYVCATQSILAICIDNMPLLQEWVDGLILQNVEYLHRTNRLYGIGASFDTAGIRFSCSMLGLGYLLVHEISNKRKICYWSLFLIIGIVGNIVSRTTTIGLVISIVYMALSNFSLSGQISHSRVRFIGYGIVFTGLLVGGIYYLYNYSPVFRNYLQYGFEGFFNWFENGEWTANSTDRLQRMVVFPNNLKTWLIGDGWFLNPNDSNGFYKYTDIGYLNFIFYCGTIGLAIFIFLFIHSTYFLCQKGRENTFFFLLLLLLQLIVWIKISTNIFSVYAMLLLLDSYESLEDSARPTEKTSYDT</sequence>
<dbReference type="Proteomes" id="UP000488521">
    <property type="component" value="Unassembled WGS sequence"/>
</dbReference>
<reference evidence="4 5" key="1">
    <citation type="journal article" date="2019" name="Nat. Med.">
        <title>A library of human gut bacterial isolates paired with longitudinal multiomics data enables mechanistic microbiome research.</title>
        <authorList>
            <person name="Poyet M."/>
            <person name="Groussin M."/>
            <person name="Gibbons S.M."/>
            <person name="Avila-Pacheco J."/>
            <person name="Jiang X."/>
            <person name="Kearney S.M."/>
            <person name="Perrotta A.R."/>
            <person name="Berdy B."/>
            <person name="Zhao S."/>
            <person name="Lieberman T.D."/>
            <person name="Swanson P.K."/>
            <person name="Smith M."/>
            <person name="Roesemann S."/>
            <person name="Alexander J.E."/>
            <person name="Rich S.A."/>
            <person name="Livny J."/>
            <person name="Vlamakis H."/>
            <person name="Clish C."/>
            <person name="Bullock K."/>
            <person name="Deik A."/>
            <person name="Scott J."/>
            <person name="Pierce K.A."/>
            <person name="Xavier R.J."/>
            <person name="Alm E.J."/>
        </authorList>
    </citation>
    <scope>NUCLEOTIDE SEQUENCE [LARGE SCALE GENOMIC DNA]</scope>
    <source>
        <strain evidence="3 5">BIOML-A156</strain>
        <strain evidence="2 4">BIOML-A165</strain>
    </source>
</reference>
<proteinExistence type="predicted"/>
<dbReference type="EMBL" id="WCRS01000003">
    <property type="protein sequence ID" value="KAB4476698.1"/>
    <property type="molecule type" value="Genomic_DNA"/>
</dbReference>
<feature type="transmembrane region" description="Helical" evidence="1">
    <location>
        <begin position="61"/>
        <end position="80"/>
    </location>
</feature>
<evidence type="ECO:0000313" key="3">
    <source>
        <dbReference type="EMBL" id="KAB4476698.1"/>
    </source>
</evidence>
<protein>
    <submittedName>
        <fullName evidence="3">Uncharacterized protein</fullName>
    </submittedName>
</protein>
<evidence type="ECO:0000313" key="5">
    <source>
        <dbReference type="Proteomes" id="UP000488521"/>
    </source>
</evidence>
<keyword evidence="1" id="KW-0472">Membrane</keyword>
<accession>A0A6I0SF43</accession>
<dbReference type="EMBL" id="WCSB01000001">
    <property type="protein sequence ID" value="KAB4455974.1"/>
    <property type="molecule type" value="Genomic_DNA"/>
</dbReference>
<feature type="transmembrane region" description="Helical" evidence="1">
    <location>
        <begin position="121"/>
        <end position="146"/>
    </location>
</feature>
<keyword evidence="1" id="KW-1133">Transmembrane helix</keyword>
<feature type="transmembrane region" description="Helical" evidence="1">
    <location>
        <begin position="343"/>
        <end position="367"/>
    </location>
</feature>
<evidence type="ECO:0000313" key="2">
    <source>
        <dbReference type="EMBL" id="KAB4455974.1"/>
    </source>
</evidence>
<dbReference type="Proteomes" id="UP000460317">
    <property type="component" value="Unassembled WGS sequence"/>
</dbReference>
<keyword evidence="1" id="KW-0812">Transmembrane</keyword>